<gene>
    <name evidence="2" type="ORF">J3U88_30200</name>
</gene>
<dbReference type="InterPro" id="IPR017945">
    <property type="entry name" value="DHBP_synth_RibB-like_a/b_dom"/>
</dbReference>
<dbReference type="PROSITE" id="PS51163">
    <property type="entry name" value="YRDC"/>
    <property type="match status" value="1"/>
</dbReference>
<dbReference type="Pfam" id="PF01300">
    <property type="entry name" value="Sua5_yciO_yrdC"/>
    <property type="match status" value="1"/>
</dbReference>
<name>A0A8J7QDX3_9BACT</name>
<dbReference type="EMBL" id="JAFREP010000043">
    <property type="protein sequence ID" value="MBO1322782.1"/>
    <property type="molecule type" value="Genomic_DNA"/>
</dbReference>
<dbReference type="NCBIfam" id="TIGR00057">
    <property type="entry name" value="L-threonylcarbamoyladenylate synthase"/>
    <property type="match status" value="1"/>
</dbReference>
<dbReference type="SUPFAM" id="SSF55821">
    <property type="entry name" value="YrdC/RibB"/>
    <property type="match status" value="1"/>
</dbReference>
<dbReference type="Gene3D" id="3.90.870.10">
    <property type="entry name" value="DHBP synthase"/>
    <property type="match status" value="1"/>
</dbReference>
<evidence type="ECO:0000259" key="1">
    <source>
        <dbReference type="PROSITE" id="PS51163"/>
    </source>
</evidence>
<sequence length="207" mass="23343">MKILNIHPQTPQQRLLDIALNHLNQGGLLAYPTDTCYGLGCSIRNKKAIDAIYRLKRMKPDKPLSFICNDLTNISEYAQVSNLAYKMMRKLLPGPYTFVLPATREVPKLLQSKRKEVGIRVPDNTVVLELVRQLGNPIISTTCQLADDDMPATDVWDIKDRFGHLIDMAIDGDYIYPEVSTVVSIRDDECEVLREGKGDTSFFSSLV</sequence>
<organism evidence="2 3">
    <name type="scientific">Acanthopleuribacter pedis</name>
    <dbReference type="NCBI Taxonomy" id="442870"/>
    <lineage>
        <taxon>Bacteria</taxon>
        <taxon>Pseudomonadati</taxon>
        <taxon>Acidobacteriota</taxon>
        <taxon>Holophagae</taxon>
        <taxon>Acanthopleuribacterales</taxon>
        <taxon>Acanthopleuribacteraceae</taxon>
        <taxon>Acanthopleuribacter</taxon>
    </lineage>
</organism>
<protein>
    <submittedName>
        <fullName evidence="2">Threonylcarbamoyl-AMP synthase</fullName>
    </submittedName>
</protein>
<proteinExistence type="predicted"/>
<dbReference type="InterPro" id="IPR052532">
    <property type="entry name" value="SUA5_domain"/>
</dbReference>
<dbReference type="PANTHER" id="PTHR42828:SF3">
    <property type="entry name" value="THREONYLCARBAMOYL-AMP SYNTHASE"/>
    <property type="match status" value="1"/>
</dbReference>
<dbReference type="GO" id="GO:0003725">
    <property type="term" value="F:double-stranded RNA binding"/>
    <property type="evidence" value="ECO:0007669"/>
    <property type="project" value="InterPro"/>
</dbReference>
<evidence type="ECO:0000313" key="2">
    <source>
        <dbReference type="EMBL" id="MBO1322782.1"/>
    </source>
</evidence>
<dbReference type="AlphaFoldDB" id="A0A8J7QDX3"/>
<feature type="domain" description="YrdC-like" evidence="1">
    <location>
        <begin position="13"/>
        <end position="198"/>
    </location>
</feature>
<dbReference type="RefSeq" id="WP_207862754.1">
    <property type="nucleotide sequence ID" value="NZ_JAFREP010000043.1"/>
</dbReference>
<keyword evidence="3" id="KW-1185">Reference proteome</keyword>
<accession>A0A8J7QDX3</accession>
<reference evidence="2" key="1">
    <citation type="submission" date="2021-03" db="EMBL/GenBank/DDBJ databases">
        <authorList>
            <person name="Wang G."/>
        </authorList>
    </citation>
    <scope>NUCLEOTIDE SEQUENCE</scope>
    <source>
        <strain evidence="2">KCTC 12899</strain>
    </source>
</reference>
<dbReference type="Proteomes" id="UP000664417">
    <property type="component" value="Unassembled WGS sequence"/>
</dbReference>
<comment type="caution">
    <text evidence="2">The sequence shown here is derived from an EMBL/GenBank/DDBJ whole genome shotgun (WGS) entry which is preliminary data.</text>
</comment>
<evidence type="ECO:0000313" key="3">
    <source>
        <dbReference type="Proteomes" id="UP000664417"/>
    </source>
</evidence>
<dbReference type="PANTHER" id="PTHR42828">
    <property type="entry name" value="DHBP SYNTHASE RIBB-LIKE ALPHA/BETA DOMAIN-CONTAINING PROTEIN"/>
    <property type="match status" value="1"/>
</dbReference>
<dbReference type="InterPro" id="IPR006070">
    <property type="entry name" value="Sua5-like_dom"/>
</dbReference>